<name>A0A1H2TU12_9FIRM</name>
<dbReference type="InterPro" id="IPR007527">
    <property type="entry name" value="Znf_SWIM"/>
</dbReference>
<dbReference type="Proteomes" id="UP000182429">
    <property type="component" value="Unassembled WGS sequence"/>
</dbReference>
<keyword evidence="1" id="KW-0863">Zinc-finger</keyword>
<dbReference type="PROSITE" id="PS50966">
    <property type="entry name" value="ZF_SWIM"/>
    <property type="match status" value="1"/>
</dbReference>
<dbReference type="OrthoDB" id="9760715at2"/>
<evidence type="ECO:0000256" key="1">
    <source>
        <dbReference type="PROSITE-ProRule" id="PRU00325"/>
    </source>
</evidence>
<dbReference type="AlphaFoldDB" id="A0A1H2TU12"/>
<feature type="domain" description="SWIM-type" evidence="2">
    <location>
        <begin position="44"/>
        <end position="82"/>
    </location>
</feature>
<evidence type="ECO:0000259" key="2">
    <source>
        <dbReference type="PROSITE" id="PS50966"/>
    </source>
</evidence>
<evidence type="ECO:0000313" key="3">
    <source>
        <dbReference type="EMBL" id="SDW47301.1"/>
    </source>
</evidence>
<reference evidence="3 4" key="1">
    <citation type="submission" date="2016-10" db="EMBL/GenBank/DDBJ databases">
        <authorList>
            <person name="de Groot N.N."/>
        </authorList>
    </citation>
    <scope>NUCLEOTIDE SEQUENCE [LARGE SCALE GENOMIC DNA]</scope>
    <source>
        <strain evidence="3 4">S3b</strain>
    </source>
</reference>
<dbReference type="GO" id="GO:0008270">
    <property type="term" value="F:zinc ion binding"/>
    <property type="evidence" value="ECO:0007669"/>
    <property type="project" value="UniProtKB-KW"/>
</dbReference>
<dbReference type="RefSeq" id="WP_074686375.1">
    <property type="nucleotide sequence ID" value="NZ_FNNF01000016.1"/>
</dbReference>
<keyword evidence="1" id="KW-0862">Zinc</keyword>
<gene>
    <name evidence="3" type="ORF">SAMN04487759_11612</name>
</gene>
<protein>
    <submittedName>
        <fullName evidence="3">SWIM zinc finger</fullName>
    </submittedName>
</protein>
<dbReference type="Pfam" id="PF04434">
    <property type="entry name" value="SWIM"/>
    <property type="match status" value="1"/>
</dbReference>
<accession>A0A1H2TU12</accession>
<keyword evidence="1" id="KW-0479">Metal-binding</keyword>
<evidence type="ECO:0000313" key="4">
    <source>
        <dbReference type="Proteomes" id="UP000182429"/>
    </source>
</evidence>
<sequence>MKWKSKFSTTIKERGKDYFKRNRVINYKADDHSISGDVSGSHVYHVNIEIEDDKIKTMSCTCPYAYSHTTCKHMAALLFQYEKEEEIINMNLAYYASDIEKMIGCLTASQLMKYLWNHYICDETERLIDMGKYILAYDLINYVLLVVSDFSLYKQAGYDRFLTNVDFKLKYCIRYASRDEYIYMLLYMAKEKDGTMYCDKVKDFYRYFFYSYLYQEESH</sequence>
<dbReference type="STRING" id="1630.SAMN05216514_10777"/>
<dbReference type="eggNOG" id="COG4715">
    <property type="taxonomic scope" value="Bacteria"/>
</dbReference>
<proteinExistence type="predicted"/>
<organism evidence="3 4">
    <name type="scientific">Kandleria vitulina</name>
    <dbReference type="NCBI Taxonomy" id="1630"/>
    <lineage>
        <taxon>Bacteria</taxon>
        <taxon>Bacillati</taxon>
        <taxon>Bacillota</taxon>
        <taxon>Erysipelotrichia</taxon>
        <taxon>Erysipelotrichales</taxon>
        <taxon>Coprobacillaceae</taxon>
        <taxon>Kandleria</taxon>
    </lineage>
</organism>
<dbReference type="EMBL" id="FNNF01000016">
    <property type="protein sequence ID" value="SDW47301.1"/>
    <property type="molecule type" value="Genomic_DNA"/>
</dbReference>